<dbReference type="AlphaFoldDB" id="A0A1I8ILZ7"/>
<sequence>MFKRVFQRSRRVKDEAESDDDTDPMVLKKKVEVKENSKVETDYTIHEVIGSGRFGEVCRCTEKATSKQFAAKYLKAGTEDERESVANEITIMKRLKHPRLLQLYDAYLFKDEYVLIVELITGGELFDRVIDENFDLTESKCEKFMTEICEGIEYIHSQNVLHLDLKPENILCLTPNGYRIKIIDFGLSRSNAANLRVMFGTPEFVSPEVLAFDPVGPPADMWSVGVICYVLLSGLSPFMGKRDADTYVNIARVNYSFNYSEFDEISTEAKDFVKQLLIKDPKRRNTAAQCLQHAWLKNPKKSTRTGHVCKRRLKSWVYRRKWHKAVFAIVALIRMGGSFD</sequence>
<dbReference type="InterPro" id="IPR011009">
    <property type="entry name" value="Kinase-like_dom_sf"/>
</dbReference>
<dbReference type="PROSITE" id="PS00107">
    <property type="entry name" value="PROTEIN_KINASE_ATP"/>
    <property type="match status" value="1"/>
</dbReference>
<dbReference type="STRING" id="282301.A0A1I8ILZ7"/>
<dbReference type="GO" id="GO:0043065">
    <property type="term" value="P:positive regulation of apoptotic process"/>
    <property type="evidence" value="ECO:0007669"/>
    <property type="project" value="TreeGrafter"/>
</dbReference>
<dbReference type="PROSITE" id="PS00108">
    <property type="entry name" value="PROTEIN_KINASE_ST"/>
    <property type="match status" value="1"/>
</dbReference>
<proteinExistence type="inferred from homology"/>
<dbReference type="SUPFAM" id="SSF56112">
    <property type="entry name" value="Protein kinase-like (PK-like)"/>
    <property type="match status" value="1"/>
</dbReference>
<evidence type="ECO:0000313" key="3">
    <source>
        <dbReference type="WBParaSite" id="maker-uti_cns_0013898-snap-gene-0.3-mRNA-1"/>
    </source>
</evidence>
<accession>A0A1I8ILZ7</accession>
<dbReference type="GO" id="GO:0005634">
    <property type="term" value="C:nucleus"/>
    <property type="evidence" value="ECO:0007669"/>
    <property type="project" value="TreeGrafter"/>
</dbReference>
<keyword evidence="2" id="KW-1185">Reference proteome</keyword>
<evidence type="ECO:0000313" key="2">
    <source>
        <dbReference type="Proteomes" id="UP000095280"/>
    </source>
</evidence>
<dbReference type="SMART" id="SM00220">
    <property type="entry name" value="S_TKc"/>
    <property type="match status" value="1"/>
</dbReference>
<evidence type="ECO:0000256" key="1">
    <source>
        <dbReference type="RuleBase" id="RU000304"/>
    </source>
</evidence>
<protein>
    <submittedName>
        <fullName evidence="3">Protein kinase domain-containing protein</fullName>
    </submittedName>
</protein>
<dbReference type="GO" id="GO:0035556">
    <property type="term" value="P:intracellular signal transduction"/>
    <property type="evidence" value="ECO:0007669"/>
    <property type="project" value="TreeGrafter"/>
</dbReference>
<dbReference type="PANTHER" id="PTHR24342">
    <property type="entry name" value="SERINE/THREONINE-PROTEIN KINASE 17"/>
    <property type="match status" value="1"/>
</dbReference>
<organism evidence="2 3">
    <name type="scientific">Macrostomum lignano</name>
    <dbReference type="NCBI Taxonomy" id="282301"/>
    <lineage>
        <taxon>Eukaryota</taxon>
        <taxon>Metazoa</taxon>
        <taxon>Spiralia</taxon>
        <taxon>Lophotrochozoa</taxon>
        <taxon>Platyhelminthes</taxon>
        <taxon>Rhabditophora</taxon>
        <taxon>Macrostomorpha</taxon>
        <taxon>Macrostomida</taxon>
        <taxon>Macrostomidae</taxon>
        <taxon>Macrostomum</taxon>
    </lineage>
</organism>
<keyword evidence="1" id="KW-0723">Serine/threonine-protein kinase</keyword>
<comment type="similarity">
    <text evidence="1">Belongs to the protein kinase superfamily.</text>
</comment>
<dbReference type="Gene3D" id="3.30.200.20">
    <property type="entry name" value="Phosphorylase Kinase, domain 1"/>
    <property type="match status" value="1"/>
</dbReference>
<dbReference type="PANTHER" id="PTHR24342:SF20">
    <property type="entry name" value="MYOSIN LIGHT CHAIN KINASE, SMOOTH MUSCLE"/>
    <property type="match status" value="1"/>
</dbReference>
<keyword evidence="1" id="KW-0067">ATP-binding</keyword>
<dbReference type="GO" id="GO:0005524">
    <property type="term" value="F:ATP binding"/>
    <property type="evidence" value="ECO:0007669"/>
    <property type="project" value="UniProtKB-UniRule"/>
</dbReference>
<keyword evidence="1" id="KW-0547">Nucleotide-binding</keyword>
<dbReference type="Pfam" id="PF00069">
    <property type="entry name" value="Pkinase"/>
    <property type="match status" value="1"/>
</dbReference>
<dbReference type="InterPro" id="IPR017441">
    <property type="entry name" value="Protein_kinase_ATP_BS"/>
</dbReference>
<dbReference type="Gene3D" id="1.10.510.10">
    <property type="entry name" value="Transferase(Phosphotransferase) domain 1"/>
    <property type="match status" value="1"/>
</dbReference>
<dbReference type="Proteomes" id="UP000095280">
    <property type="component" value="Unplaced"/>
</dbReference>
<dbReference type="OrthoDB" id="10260894at2759"/>
<dbReference type="GO" id="GO:0004674">
    <property type="term" value="F:protein serine/threonine kinase activity"/>
    <property type="evidence" value="ECO:0007669"/>
    <property type="project" value="UniProtKB-KW"/>
</dbReference>
<dbReference type="WBParaSite" id="maker-uti_cns_0013898-snap-gene-0.3-mRNA-1">
    <property type="protein sequence ID" value="maker-uti_cns_0013898-snap-gene-0.3-mRNA-1"/>
    <property type="gene ID" value="maker-uti_cns_0013898-snap-gene-0.3"/>
</dbReference>
<dbReference type="FunFam" id="1.10.510.10:FF:000571">
    <property type="entry name" value="Maternal embryonic leucine zipper kinase"/>
    <property type="match status" value="1"/>
</dbReference>
<keyword evidence="1" id="KW-0418">Kinase</keyword>
<dbReference type="InterPro" id="IPR000719">
    <property type="entry name" value="Prot_kinase_dom"/>
</dbReference>
<reference evidence="3" key="1">
    <citation type="submission" date="2016-11" db="UniProtKB">
        <authorList>
            <consortium name="WormBaseParasite"/>
        </authorList>
    </citation>
    <scope>IDENTIFICATION</scope>
</reference>
<dbReference type="PROSITE" id="PS50011">
    <property type="entry name" value="PROTEIN_KINASE_DOM"/>
    <property type="match status" value="1"/>
</dbReference>
<keyword evidence="1" id="KW-0808">Transferase</keyword>
<dbReference type="InterPro" id="IPR008271">
    <property type="entry name" value="Ser/Thr_kinase_AS"/>
</dbReference>
<name>A0A1I8ILZ7_9PLAT</name>